<keyword evidence="3 6" id="KW-0812">Transmembrane</keyword>
<name>A0A232EI76_9HYME</name>
<dbReference type="GO" id="GO:0007165">
    <property type="term" value="P:signal transduction"/>
    <property type="evidence" value="ECO:0007669"/>
    <property type="project" value="UniProtKB-KW"/>
</dbReference>
<dbReference type="GO" id="GO:0005886">
    <property type="term" value="C:plasma membrane"/>
    <property type="evidence" value="ECO:0007669"/>
    <property type="project" value="UniProtKB-SubCell"/>
</dbReference>
<reference evidence="7 8" key="1">
    <citation type="journal article" date="2017" name="Curr. Biol.">
        <title>The Evolution of Venom by Co-option of Single-Copy Genes.</title>
        <authorList>
            <person name="Martinson E.O."/>
            <person name="Mrinalini"/>
            <person name="Kelkar Y.D."/>
            <person name="Chang C.H."/>
            <person name="Werren J.H."/>
        </authorList>
    </citation>
    <scope>NUCLEOTIDE SEQUENCE [LARGE SCALE GENOMIC DNA]</scope>
    <source>
        <strain evidence="7 8">Alberta</strain>
        <tissue evidence="7">Whole body</tissue>
    </source>
</reference>
<keyword evidence="2 6" id="KW-1003">Cell membrane</keyword>
<evidence type="ECO:0000313" key="8">
    <source>
        <dbReference type="Proteomes" id="UP000215335"/>
    </source>
</evidence>
<dbReference type="AlphaFoldDB" id="A0A232EI76"/>
<evidence type="ECO:0000256" key="6">
    <source>
        <dbReference type="RuleBase" id="RU363108"/>
    </source>
</evidence>
<feature type="transmembrane region" description="Helical" evidence="6">
    <location>
        <begin position="293"/>
        <end position="314"/>
    </location>
</feature>
<keyword evidence="6" id="KW-0675">Receptor</keyword>
<keyword evidence="4 6" id="KW-1133">Transmembrane helix</keyword>
<proteinExistence type="inferred from homology"/>
<dbReference type="EMBL" id="NNAY01004308">
    <property type="protein sequence ID" value="OXU18070.1"/>
    <property type="molecule type" value="Genomic_DNA"/>
</dbReference>
<keyword evidence="8" id="KW-1185">Reference proteome</keyword>
<dbReference type="OrthoDB" id="6366728at2759"/>
<gene>
    <name evidence="7" type="ORF">TSAR_004442</name>
</gene>
<dbReference type="Proteomes" id="UP000215335">
    <property type="component" value="Unassembled WGS sequence"/>
</dbReference>
<protein>
    <recommendedName>
        <fullName evidence="6">Gustatory receptor</fullName>
    </recommendedName>
</protein>
<dbReference type="Pfam" id="PF08395">
    <property type="entry name" value="7tm_7"/>
    <property type="match status" value="1"/>
</dbReference>
<comment type="caution">
    <text evidence="6">Lacks conserved residue(s) required for the propagation of feature annotation.</text>
</comment>
<evidence type="ECO:0000256" key="3">
    <source>
        <dbReference type="ARBA" id="ARBA00022692"/>
    </source>
</evidence>
<evidence type="ECO:0000256" key="5">
    <source>
        <dbReference type="ARBA" id="ARBA00023136"/>
    </source>
</evidence>
<comment type="caution">
    <text evidence="7">The sequence shown here is derived from an EMBL/GenBank/DDBJ whole genome shotgun (WGS) entry which is preliminary data.</text>
</comment>
<feature type="transmembrane region" description="Helical" evidence="6">
    <location>
        <begin position="145"/>
        <end position="167"/>
    </location>
</feature>
<keyword evidence="5 6" id="KW-0472">Membrane</keyword>
<evidence type="ECO:0000256" key="2">
    <source>
        <dbReference type="ARBA" id="ARBA00022475"/>
    </source>
</evidence>
<accession>A0A232EI76</accession>
<sequence length="408" mass="48232">MFKKVKKKYSNGKQWKIFSATDFLSLIKPSLLVCRFFGLISYKILNGKIEQSKNFGSYCAIVTFVYICASLLILYIINVSPYMNRASTWMLQGNCFYTLVNFMLVSNFVFKSSTIKILQNLADTTAKLPNEKFVKISKWIHSKDLVLYLLLLLHVPKVFVGNIYAVLSKIIGTYAAMTIYLLDFQYNSYVFIIASCFEHINEELVQLKYNACKERGHLLRRVYHHQFNPLLFVKLRYLKQWHYELNEIIRKINSNFSLQVVATVIMTFTELTFGLYFYILDRRHKIRSLDKEIWYFYYHTMVMYFSTKLLLLTLTCQYANNENYKTRTIVNEIIISTDNKLFKEEIYLFSLQLLHTDNKFIAKGIQLDATLLTGVDGKRYIHISFNTNTIFNNKLIYMNKKLEMFTME</sequence>
<evidence type="ECO:0000313" key="7">
    <source>
        <dbReference type="EMBL" id="OXU18070.1"/>
    </source>
</evidence>
<comment type="similarity">
    <text evidence="6">Belongs to the insect chemoreceptor superfamily. Gustatory receptor (GR) family.</text>
</comment>
<dbReference type="InterPro" id="IPR013604">
    <property type="entry name" value="7TM_chemorcpt"/>
</dbReference>
<evidence type="ECO:0000256" key="4">
    <source>
        <dbReference type="ARBA" id="ARBA00022989"/>
    </source>
</evidence>
<organism evidence="7 8">
    <name type="scientific">Trichomalopsis sarcophagae</name>
    <dbReference type="NCBI Taxonomy" id="543379"/>
    <lineage>
        <taxon>Eukaryota</taxon>
        <taxon>Metazoa</taxon>
        <taxon>Ecdysozoa</taxon>
        <taxon>Arthropoda</taxon>
        <taxon>Hexapoda</taxon>
        <taxon>Insecta</taxon>
        <taxon>Pterygota</taxon>
        <taxon>Neoptera</taxon>
        <taxon>Endopterygota</taxon>
        <taxon>Hymenoptera</taxon>
        <taxon>Apocrita</taxon>
        <taxon>Proctotrupomorpha</taxon>
        <taxon>Chalcidoidea</taxon>
        <taxon>Pteromalidae</taxon>
        <taxon>Pteromalinae</taxon>
        <taxon>Trichomalopsis</taxon>
    </lineage>
</organism>
<dbReference type="STRING" id="543379.A0A232EI76"/>
<keyword evidence="6" id="KW-0807">Transducer</keyword>
<feature type="transmembrane region" description="Helical" evidence="6">
    <location>
        <begin position="55"/>
        <end position="77"/>
    </location>
</feature>
<comment type="function">
    <text evidence="6">Gustatory receptor which mediates acceptance or avoidance behavior, depending on its substrates.</text>
</comment>
<comment type="subcellular location">
    <subcellularLocation>
        <location evidence="1 6">Cell membrane</location>
        <topology evidence="1 6">Multi-pass membrane protein</topology>
    </subcellularLocation>
</comment>
<feature type="transmembrane region" description="Helical" evidence="6">
    <location>
        <begin position="260"/>
        <end position="281"/>
    </location>
</feature>
<feature type="transmembrane region" description="Helical" evidence="6">
    <location>
        <begin position="89"/>
        <end position="110"/>
    </location>
</feature>
<dbReference type="GO" id="GO:0050909">
    <property type="term" value="P:sensory perception of taste"/>
    <property type="evidence" value="ECO:0007669"/>
    <property type="project" value="InterPro"/>
</dbReference>
<evidence type="ECO:0000256" key="1">
    <source>
        <dbReference type="ARBA" id="ARBA00004651"/>
    </source>
</evidence>